<evidence type="ECO:0000313" key="6">
    <source>
        <dbReference type="Proteomes" id="UP000076865"/>
    </source>
</evidence>
<sequence length="545" mass="63388">MDTGELLQSIQNAYASLIGLPIVIIDSSKTSITSISHINDFSKEMICSVQEEIQMMLSKNWDDYLQLTSPMMIDAVFDGVKAIIAPIIVEEQVRYLIWGGPFLLFGGKEKLKNNVRFAEIIQTASEYSLLNIQTKMQMMKEMAHVCSRLVEAEQKQEKSTEQLRKWYQVAEWSLWKTDFIESYLHLFRNLHASIDIVAYAERTEEKYFIIQEVSSREEEKKWLGAVYSIDHPVVSWIVQKGRPLYLEHIERKWQFADSLHKNSELKTLYLYPIKDGESVSGCIFVGSKEKVRLSEEIKEKGRLLTKFIELLRCCQESSLVKKQFSKLEKLSKLMEKKRIDEMMQMAADLSCDLVDGERSTLVLQKGDEKKIFTSSKRNLVYRGRDESREKFSQDILFQQPNKSIIERPFFVNEHLQGIVTVQLEKREVTKEQELSLSLLVAWLKTFLEHSFSSQQETASNIAQQYFSQILTPREMDVLKHLIEGCSNNEIAAKLYVSVHTVKNHITNIFQKLEVKDRSQLIAMVYQLNFERNMPSVFFNEKDGCQ</sequence>
<dbReference type="InterPro" id="IPR000792">
    <property type="entry name" value="Tscrpt_reg_LuxR_C"/>
</dbReference>
<dbReference type="CDD" id="cd06170">
    <property type="entry name" value="LuxR_C_like"/>
    <property type="match status" value="1"/>
</dbReference>
<dbReference type="GO" id="GO:0003677">
    <property type="term" value="F:DNA binding"/>
    <property type="evidence" value="ECO:0007669"/>
    <property type="project" value="UniProtKB-KW"/>
</dbReference>
<dbReference type="PANTHER" id="PTHR44688">
    <property type="entry name" value="DNA-BINDING TRANSCRIPTIONAL ACTIVATOR DEVR_DOSR"/>
    <property type="match status" value="1"/>
</dbReference>
<dbReference type="AlphaFoldDB" id="A0A160F4I5"/>
<accession>A0A160F4I5</accession>
<dbReference type="EMBL" id="CP015438">
    <property type="protein sequence ID" value="ANB61359.1"/>
    <property type="molecule type" value="Genomic_DNA"/>
</dbReference>
<dbReference type="KEGG" id="aamy:GFC30_866"/>
<organism evidence="5 6">
    <name type="scientific">Anoxybacteroides amylolyticum</name>
    <dbReference type="NCBI Taxonomy" id="294699"/>
    <lineage>
        <taxon>Bacteria</taxon>
        <taxon>Bacillati</taxon>
        <taxon>Bacillota</taxon>
        <taxon>Bacilli</taxon>
        <taxon>Bacillales</taxon>
        <taxon>Anoxybacillaceae</taxon>
        <taxon>Anoxybacteroides</taxon>
    </lineage>
</organism>
<dbReference type="SMART" id="SM00421">
    <property type="entry name" value="HTH_LUXR"/>
    <property type="match status" value="1"/>
</dbReference>
<keyword evidence="2" id="KW-0238">DNA-binding</keyword>
<dbReference type="Proteomes" id="UP000076865">
    <property type="component" value="Chromosome"/>
</dbReference>
<evidence type="ECO:0000256" key="2">
    <source>
        <dbReference type="ARBA" id="ARBA00023125"/>
    </source>
</evidence>
<dbReference type="PANTHER" id="PTHR44688:SF16">
    <property type="entry name" value="DNA-BINDING TRANSCRIPTIONAL ACTIVATOR DEVR_DOSR"/>
    <property type="match status" value="1"/>
</dbReference>
<dbReference type="GO" id="GO:0045892">
    <property type="term" value="P:negative regulation of DNA-templated transcription"/>
    <property type="evidence" value="ECO:0007669"/>
    <property type="project" value="UniProtKB-ARBA"/>
</dbReference>
<proteinExistence type="predicted"/>
<evidence type="ECO:0000256" key="3">
    <source>
        <dbReference type="ARBA" id="ARBA00023163"/>
    </source>
</evidence>
<dbReference type="Pfam" id="PF10114">
    <property type="entry name" value="PocR"/>
    <property type="match status" value="1"/>
</dbReference>
<dbReference type="InterPro" id="IPR036388">
    <property type="entry name" value="WH-like_DNA-bd_sf"/>
</dbReference>
<evidence type="ECO:0000313" key="5">
    <source>
        <dbReference type="EMBL" id="ANB61359.1"/>
    </source>
</evidence>
<evidence type="ECO:0000256" key="1">
    <source>
        <dbReference type="ARBA" id="ARBA00023015"/>
    </source>
</evidence>
<keyword evidence="3" id="KW-0804">Transcription</keyword>
<dbReference type="SUPFAM" id="SSF55781">
    <property type="entry name" value="GAF domain-like"/>
    <property type="match status" value="1"/>
</dbReference>
<dbReference type="InterPro" id="IPR018771">
    <property type="entry name" value="PocR_dom"/>
</dbReference>
<reference evidence="5 6" key="1">
    <citation type="journal article" date="2006" name="Syst. Appl. Microbiol.">
        <title>Anoxybacillus amylolyticus sp. nov., a thermophilic amylase producing bacterium isolated from Mount Rittmann (Antarctica).</title>
        <authorList>
            <person name="Poli A."/>
            <person name="Esposito E."/>
            <person name="Lama L."/>
            <person name="Orlando P."/>
            <person name="Nicolaus G."/>
            <person name="de Appolonia F."/>
            <person name="Gambacorta A."/>
            <person name="Nicolaus B."/>
        </authorList>
    </citation>
    <scope>NUCLEOTIDE SEQUENCE [LARGE SCALE GENOMIC DNA]</scope>
    <source>
        <strain evidence="5 6">DSM 15939</strain>
    </source>
</reference>
<dbReference type="PATRIC" id="fig|294699.3.peg.875"/>
<keyword evidence="6" id="KW-1185">Reference proteome</keyword>
<dbReference type="PROSITE" id="PS50043">
    <property type="entry name" value="HTH_LUXR_2"/>
    <property type="match status" value="1"/>
</dbReference>
<evidence type="ECO:0000259" key="4">
    <source>
        <dbReference type="PROSITE" id="PS50043"/>
    </source>
</evidence>
<dbReference type="SUPFAM" id="SSF46894">
    <property type="entry name" value="C-terminal effector domain of the bipartite response regulators"/>
    <property type="match status" value="1"/>
</dbReference>
<dbReference type="PRINTS" id="PR00038">
    <property type="entry name" value="HTHLUXR"/>
</dbReference>
<dbReference type="Pfam" id="PF00196">
    <property type="entry name" value="GerE"/>
    <property type="match status" value="1"/>
</dbReference>
<dbReference type="Gene3D" id="3.30.450.40">
    <property type="match status" value="1"/>
</dbReference>
<keyword evidence="1" id="KW-0805">Transcription regulation</keyword>
<feature type="domain" description="HTH luxR-type" evidence="4">
    <location>
        <begin position="463"/>
        <end position="528"/>
    </location>
</feature>
<dbReference type="InterPro" id="IPR016032">
    <property type="entry name" value="Sig_transdc_resp-reg_C-effctor"/>
</dbReference>
<dbReference type="InterPro" id="IPR029016">
    <property type="entry name" value="GAF-like_dom_sf"/>
</dbReference>
<gene>
    <name evidence="5" type="ORF">GFC30_866</name>
</gene>
<dbReference type="OrthoDB" id="9808843at2"/>
<dbReference type="RefSeq" id="WP_066323060.1">
    <property type="nucleotide sequence ID" value="NZ_CP015438.1"/>
</dbReference>
<name>A0A160F4I5_9BACL</name>
<dbReference type="Gene3D" id="1.10.10.10">
    <property type="entry name" value="Winged helix-like DNA-binding domain superfamily/Winged helix DNA-binding domain"/>
    <property type="match status" value="1"/>
</dbReference>
<protein>
    <submittedName>
        <fullName evidence="5">Bacterial regulatory s, luxR family protein</fullName>
    </submittedName>
</protein>
<dbReference type="PROSITE" id="PS00622">
    <property type="entry name" value="HTH_LUXR_1"/>
    <property type="match status" value="1"/>
</dbReference>